<dbReference type="GO" id="GO:0016020">
    <property type="term" value="C:membrane"/>
    <property type="evidence" value="ECO:0007669"/>
    <property type="project" value="UniProtKB-SubCell"/>
</dbReference>
<gene>
    <name evidence="7" type="ORF">UC8_09420</name>
</gene>
<feature type="transmembrane region" description="Helical" evidence="5">
    <location>
        <begin position="78"/>
        <end position="95"/>
    </location>
</feature>
<evidence type="ECO:0000259" key="6">
    <source>
        <dbReference type="Pfam" id="PF04932"/>
    </source>
</evidence>
<feature type="transmembrane region" description="Helical" evidence="5">
    <location>
        <begin position="134"/>
        <end position="151"/>
    </location>
</feature>
<protein>
    <submittedName>
        <fullName evidence="7">O-Antigen ligase</fullName>
    </submittedName>
</protein>
<feature type="transmembrane region" description="Helical" evidence="5">
    <location>
        <begin position="260"/>
        <end position="281"/>
    </location>
</feature>
<evidence type="ECO:0000256" key="5">
    <source>
        <dbReference type="SAM" id="Phobius"/>
    </source>
</evidence>
<sequence>MVMAFAAPSLTPHAAAASPLAPSRQSAADSQRPLWFWLPLAIVAAVLVTVSADPQWAAVGGAELTGGKLVGSTASRQIAFLTLGGLGLVMLYRGPSHPKVPVWHLLLPSGLLFAYLFATIFWSDAPSTTLKRSIVMACIAIAGCGLGRSWSYRQFSLAILSLSLCFLCLSLLAELRYRAFLSDPGDYRFSGIMHPAKQAFNCGLLTLASLSMFLHDRRKLYLWIMAVALAFLLLTKARTGFAATILAAGVLLWPHLSLKIMVPASLATVWILGASMVYLGATGRRVDVDRLATMGRDEELADPTKLTGRLPIWNQALELFAQRPFLGYGYGAFWTAPRLEDFQRRNGWALAHCHSAYLESLVNLGAAGAMTGWLIAALAFVRSIRLSKPAASATARLVAAILTLALISGLTEMAFIGDGFEFFAVVSGIGLLAFQPLAERRALRRWVRRVPTARRDPQSASVVSLTGTTP</sequence>
<keyword evidence="4 5" id="KW-0472">Membrane</keyword>
<proteinExistence type="predicted"/>
<name>A0A5B9QYE0_9BACT</name>
<feature type="domain" description="O-antigen ligase-related" evidence="6">
    <location>
        <begin position="224"/>
        <end position="370"/>
    </location>
</feature>
<evidence type="ECO:0000313" key="7">
    <source>
        <dbReference type="EMBL" id="QEG38981.1"/>
    </source>
</evidence>
<keyword evidence="2 5" id="KW-0812">Transmembrane</keyword>
<dbReference type="GO" id="GO:0016874">
    <property type="term" value="F:ligase activity"/>
    <property type="evidence" value="ECO:0007669"/>
    <property type="project" value="UniProtKB-KW"/>
</dbReference>
<dbReference type="KEGG" id="rul:UC8_09420"/>
<keyword evidence="7" id="KW-0436">Ligase</keyword>
<comment type="subcellular location">
    <subcellularLocation>
        <location evidence="1">Membrane</location>
        <topology evidence="1">Multi-pass membrane protein</topology>
    </subcellularLocation>
</comment>
<dbReference type="InterPro" id="IPR007016">
    <property type="entry name" value="O-antigen_ligase-rel_domated"/>
</dbReference>
<keyword evidence="8" id="KW-1185">Reference proteome</keyword>
<dbReference type="EMBL" id="CP042914">
    <property type="protein sequence ID" value="QEG38981.1"/>
    <property type="molecule type" value="Genomic_DNA"/>
</dbReference>
<evidence type="ECO:0000256" key="2">
    <source>
        <dbReference type="ARBA" id="ARBA00022692"/>
    </source>
</evidence>
<dbReference type="OrthoDB" id="4391260at2"/>
<dbReference type="PANTHER" id="PTHR37422">
    <property type="entry name" value="TEICHURONIC ACID BIOSYNTHESIS PROTEIN TUAE"/>
    <property type="match status" value="1"/>
</dbReference>
<feature type="transmembrane region" description="Helical" evidence="5">
    <location>
        <begin position="422"/>
        <end position="438"/>
    </location>
</feature>
<dbReference type="RefSeq" id="WP_068140670.1">
    <property type="nucleotide sequence ID" value="NZ_CP042914.1"/>
</dbReference>
<evidence type="ECO:0000313" key="8">
    <source>
        <dbReference type="Proteomes" id="UP000325286"/>
    </source>
</evidence>
<accession>A0A5B9QYE0</accession>
<feature type="transmembrane region" description="Helical" evidence="5">
    <location>
        <begin position="220"/>
        <end position="253"/>
    </location>
</feature>
<keyword evidence="3 5" id="KW-1133">Transmembrane helix</keyword>
<dbReference type="Pfam" id="PF04932">
    <property type="entry name" value="Wzy_C"/>
    <property type="match status" value="1"/>
</dbReference>
<reference evidence="7 8" key="1">
    <citation type="submission" date="2019-08" db="EMBL/GenBank/DDBJ databases">
        <title>Deep-cultivation of Planctomycetes and their phenomic and genomic characterization uncovers novel biology.</title>
        <authorList>
            <person name="Wiegand S."/>
            <person name="Jogler M."/>
            <person name="Boedeker C."/>
            <person name="Pinto D."/>
            <person name="Vollmers J."/>
            <person name="Rivas-Marin E."/>
            <person name="Kohn T."/>
            <person name="Peeters S.H."/>
            <person name="Heuer A."/>
            <person name="Rast P."/>
            <person name="Oberbeckmann S."/>
            <person name="Bunk B."/>
            <person name="Jeske O."/>
            <person name="Meyerdierks A."/>
            <person name="Storesund J.E."/>
            <person name="Kallscheuer N."/>
            <person name="Luecker S."/>
            <person name="Lage O.M."/>
            <person name="Pohl T."/>
            <person name="Merkel B.J."/>
            <person name="Hornburger P."/>
            <person name="Mueller R.-W."/>
            <person name="Bruemmer F."/>
            <person name="Labrenz M."/>
            <person name="Spormann A.M."/>
            <person name="Op den Camp H."/>
            <person name="Overmann J."/>
            <person name="Amann R."/>
            <person name="Jetten M.S.M."/>
            <person name="Mascher T."/>
            <person name="Medema M.H."/>
            <person name="Devos D.P."/>
            <person name="Kaster A.-K."/>
            <person name="Ovreas L."/>
            <person name="Rohde M."/>
            <person name="Galperin M.Y."/>
            <person name="Jogler C."/>
        </authorList>
    </citation>
    <scope>NUCLEOTIDE SEQUENCE [LARGE SCALE GENOMIC DNA]</scope>
    <source>
        <strain evidence="7 8">UC8</strain>
    </source>
</reference>
<feature type="transmembrane region" description="Helical" evidence="5">
    <location>
        <begin position="393"/>
        <end position="416"/>
    </location>
</feature>
<feature type="transmembrane region" description="Helical" evidence="5">
    <location>
        <begin position="361"/>
        <end position="381"/>
    </location>
</feature>
<evidence type="ECO:0000256" key="1">
    <source>
        <dbReference type="ARBA" id="ARBA00004141"/>
    </source>
</evidence>
<dbReference type="Proteomes" id="UP000325286">
    <property type="component" value="Chromosome"/>
</dbReference>
<feature type="transmembrane region" description="Helical" evidence="5">
    <location>
        <begin position="33"/>
        <end position="52"/>
    </location>
</feature>
<evidence type="ECO:0000256" key="4">
    <source>
        <dbReference type="ARBA" id="ARBA00023136"/>
    </source>
</evidence>
<evidence type="ECO:0000256" key="3">
    <source>
        <dbReference type="ARBA" id="ARBA00022989"/>
    </source>
</evidence>
<dbReference type="InterPro" id="IPR051533">
    <property type="entry name" value="WaaL-like"/>
</dbReference>
<organism evidence="7 8">
    <name type="scientific">Roseimaritima ulvae</name>
    <dbReference type="NCBI Taxonomy" id="980254"/>
    <lineage>
        <taxon>Bacteria</taxon>
        <taxon>Pseudomonadati</taxon>
        <taxon>Planctomycetota</taxon>
        <taxon>Planctomycetia</taxon>
        <taxon>Pirellulales</taxon>
        <taxon>Pirellulaceae</taxon>
        <taxon>Roseimaritima</taxon>
    </lineage>
</organism>
<dbReference type="PANTHER" id="PTHR37422:SF13">
    <property type="entry name" value="LIPOPOLYSACCHARIDE BIOSYNTHESIS PROTEIN PA4999-RELATED"/>
    <property type="match status" value="1"/>
</dbReference>
<dbReference type="AlphaFoldDB" id="A0A5B9QYE0"/>
<feature type="transmembrane region" description="Helical" evidence="5">
    <location>
        <begin position="101"/>
        <end position="122"/>
    </location>
</feature>
<feature type="transmembrane region" description="Helical" evidence="5">
    <location>
        <begin position="157"/>
        <end position="177"/>
    </location>
</feature>